<dbReference type="Proteomes" id="UP000002376">
    <property type="component" value="Chromosome"/>
</dbReference>
<gene>
    <name evidence="2" type="ordered locus">Tagg_0230</name>
</gene>
<evidence type="ECO:0000313" key="2">
    <source>
        <dbReference type="EMBL" id="ADG90510.1"/>
    </source>
</evidence>
<dbReference type="EMBL" id="CP001939">
    <property type="protein sequence ID" value="ADG90510.1"/>
    <property type="molecule type" value="Genomic_DNA"/>
</dbReference>
<feature type="domain" description="Methyltransferase" evidence="1">
    <location>
        <begin position="137"/>
        <end position="239"/>
    </location>
</feature>
<dbReference type="SUPFAM" id="SSF53335">
    <property type="entry name" value="S-adenosyl-L-methionine-dependent methyltransferases"/>
    <property type="match status" value="1"/>
</dbReference>
<accession>D5U060</accession>
<reference key="3">
    <citation type="submission" date="2010-02" db="EMBL/GenBank/DDBJ databases">
        <title>Complete genome sequence of Thermosphaera aggregans type strain (M11TL).</title>
        <authorList>
            <consortium name="US DOE Joint Genome Institute (JGI-PGF)"/>
            <person name="Spring S."/>
            <person name="Lapidus A."/>
            <person name="Munk C."/>
            <person name="Schroeder M."/>
            <person name="Glavina Del Rio T."/>
            <person name="Tice H."/>
            <person name="Copeland A."/>
            <person name="Cheng J.-F."/>
            <person name="Lucas S."/>
            <person name="Chen F."/>
            <person name="Nolan M."/>
            <person name="Bruce D."/>
            <person name="Goodwin L."/>
            <person name="Pitluck S."/>
            <person name="Ivanova N."/>
            <person name="Mavromatis K."/>
            <person name="Ovchinnikova G."/>
            <person name="Pati A."/>
            <person name="Chen A."/>
            <person name="Palaniappan K."/>
            <person name="Land M."/>
            <person name="Hauser L."/>
            <person name="Chang Y.-J."/>
            <person name="Jeffries C.C."/>
            <person name="Brettin T."/>
            <person name="Detter J.C."/>
            <person name="Tapia R."/>
            <person name="Han C."/>
            <person name="Chain P."/>
            <person name="Heimerl T."/>
            <person name="Weik F."/>
            <person name="Goker M."/>
            <person name="Rachel R."/>
            <person name="Bristow J."/>
            <person name="Eisen J.A."/>
            <person name="Markowitz V."/>
            <person name="Hugenholtz P."/>
            <person name="Kyrpides N.C."/>
            <person name="Klenk H.-P."/>
        </authorList>
    </citation>
    <scope>NUCLEOTIDE SEQUENCE</scope>
    <source>
        <strain>DSM 11486</strain>
    </source>
</reference>
<sequence length="287" mass="32838">MNNAYSFTPVKGYWFTSWLVKDLKNRNTCLNVSLDLGLTRERVCVNNNRILIKDIELDIDSITPSEEDRIVLLESDRVYEIAVSTLKGYYKLKATGMESPPTLEINGIHMHRIVGLNPWEDATLKASRARIRQGSIVLDTCTGLGYTAITSIERGASKIVSTEIDPTVLWIAERNPWSRGLRDERITIINDDVLNLVKYLEDSFFDRIIHDPPRFSASTGDLYGLEFYRELFRVLKPGGILYHYTGLPGFKSNYSILKGIKNRLEKAGFSRVYFDRESQGFIAWKLL</sequence>
<dbReference type="STRING" id="633148.Tagg_0230"/>
<dbReference type="eggNOG" id="arCOG00054">
    <property type="taxonomic scope" value="Archaea"/>
</dbReference>
<keyword evidence="2" id="KW-0808">Transferase</keyword>
<dbReference type="InterPro" id="IPR041698">
    <property type="entry name" value="Methyltransf_25"/>
</dbReference>
<dbReference type="Pfam" id="PF13649">
    <property type="entry name" value="Methyltransf_25"/>
    <property type="match status" value="1"/>
</dbReference>
<reference evidence="2 3" key="1">
    <citation type="journal article" date="2010" name="Stand. Genomic Sci.">
        <title>Complete genome sequence of Thermosphaera aggregans type strain (M11TL).</title>
        <authorList>
            <person name="Spring S."/>
            <person name="Rachel R."/>
            <person name="Lapidus A."/>
            <person name="Davenport K."/>
            <person name="Tice H."/>
            <person name="Copeland A."/>
            <person name="Cheng J.F."/>
            <person name="Lucas S."/>
            <person name="Chen F."/>
            <person name="Nolan M."/>
            <person name="Bruce D."/>
            <person name="Goodwin L."/>
            <person name="Pitluck S."/>
            <person name="Ivanova N."/>
            <person name="Mavromatis K."/>
            <person name="Ovchinnikova G."/>
            <person name="Pati A."/>
            <person name="Chen A."/>
            <person name="Palaniappan K."/>
            <person name="Land M."/>
            <person name="Hauser L."/>
            <person name="Chang Y.J."/>
            <person name="Jeffries C.C."/>
            <person name="Brettin T."/>
            <person name="Detter J.C."/>
            <person name="Tapia R."/>
            <person name="Han C."/>
            <person name="Heimerl T."/>
            <person name="Weikl F."/>
            <person name="Brambilla E."/>
            <person name="Goker M."/>
            <person name="Bristow J."/>
            <person name="Eisen J.A."/>
            <person name="Markowitz V."/>
            <person name="Hugenholtz P."/>
            <person name="Kyrpides N.C."/>
            <person name="Klenk H.P."/>
        </authorList>
    </citation>
    <scope>NUCLEOTIDE SEQUENCE [LARGE SCALE GENOMIC DNA]</scope>
    <source>
        <strain evidence="3">DSM 11486 / M11TL</strain>
    </source>
</reference>
<protein>
    <submittedName>
        <fullName evidence="2">Methyltransferase</fullName>
    </submittedName>
</protein>
<evidence type="ECO:0000313" key="3">
    <source>
        <dbReference type="Proteomes" id="UP000002376"/>
    </source>
</evidence>
<keyword evidence="3" id="KW-1185">Reference proteome</keyword>
<dbReference type="HOGENOM" id="CLU_057700_0_0_2"/>
<dbReference type="OrthoDB" id="1018at2157"/>
<evidence type="ECO:0000259" key="1">
    <source>
        <dbReference type="Pfam" id="PF13649"/>
    </source>
</evidence>
<dbReference type="KEGG" id="tag:Tagg_0230"/>
<dbReference type="GeneID" id="9165243"/>
<name>D5U060_THEAM</name>
<reference evidence="3" key="2">
    <citation type="journal article" date="2010" name="Stand. Genomic Sci.">
        <title>Complete genome sequence of Thermosphaera aggregans type strain (M11TLT).</title>
        <authorList>
            <person name="Spring S."/>
            <person name="Rachel R."/>
            <person name="Lapidus A."/>
            <person name="Davenport K."/>
            <person name="Tice H."/>
            <person name="Copeland A."/>
            <person name="Cheng J.-F."/>
            <person name="Lucas S."/>
            <person name="Chen F."/>
            <person name="Nolan M."/>
            <person name="Bruce D."/>
            <person name="Goodwin L."/>
            <person name="Pitluck S."/>
            <person name="Ivanova N."/>
            <person name="Mavromatis K."/>
            <person name="Ovchinnikova G."/>
            <person name="Pati A."/>
            <person name="Chen A."/>
            <person name="Palaniappan K."/>
            <person name="Land M."/>
            <person name="Hauser L."/>
            <person name="Chang Y.-J."/>
            <person name="Jeffries C.C."/>
            <person name="Brettin T."/>
            <person name="Detter J.C."/>
            <person name="Tapia R."/>
            <person name="Han C."/>
            <person name="Heimerl T."/>
            <person name="Weikl F."/>
            <person name="Brambilla E."/>
            <person name="Goker M."/>
            <person name="Bristow J."/>
            <person name="Eisen J.A."/>
            <person name="Markowitz V."/>
            <person name="Hugenholtz P."/>
            <person name="Kyrpides N.C."/>
            <person name="Klenk H.-P."/>
        </authorList>
    </citation>
    <scope>NUCLEOTIDE SEQUENCE [LARGE SCALE GENOMIC DNA]</scope>
    <source>
        <strain evidence="3">DSM 11486 / M11TL</strain>
    </source>
</reference>
<dbReference type="RefSeq" id="WP_013129103.1">
    <property type="nucleotide sequence ID" value="NC_014160.1"/>
</dbReference>
<dbReference type="AlphaFoldDB" id="D5U060"/>
<keyword evidence="2" id="KW-0489">Methyltransferase</keyword>
<dbReference type="InterPro" id="IPR029063">
    <property type="entry name" value="SAM-dependent_MTases_sf"/>
</dbReference>
<proteinExistence type="predicted"/>
<dbReference type="GO" id="GO:0008168">
    <property type="term" value="F:methyltransferase activity"/>
    <property type="evidence" value="ECO:0007669"/>
    <property type="project" value="UniProtKB-KW"/>
</dbReference>
<dbReference type="GO" id="GO:0032259">
    <property type="term" value="P:methylation"/>
    <property type="evidence" value="ECO:0007669"/>
    <property type="project" value="UniProtKB-KW"/>
</dbReference>
<dbReference type="CDD" id="cd02440">
    <property type="entry name" value="AdoMet_MTases"/>
    <property type="match status" value="1"/>
</dbReference>
<organism evidence="2 3">
    <name type="scientific">Thermosphaera aggregans (strain DSM 11486 / M11TL)</name>
    <dbReference type="NCBI Taxonomy" id="633148"/>
    <lineage>
        <taxon>Archaea</taxon>
        <taxon>Thermoproteota</taxon>
        <taxon>Thermoprotei</taxon>
        <taxon>Desulfurococcales</taxon>
        <taxon>Desulfurococcaceae</taxon>
        <taxon>Thermosphaera</taxon>
    </lineage>
</organism>
<dbReference type="Gene3D" id="3.40.50.150">
    <property type="entry name" value="Vaccinia Virus protein VP39"/>
    <property type="match status" value="1"/>
</dbReference>